<name>A0A410X3H4_9BACL</name>
<gene>
    <name evidence="2" type="ORF">M5X16_24530</name>
    <name evidence="3" type="ORF">PC41400_27085</name>
</gene>
<feature type="transmembrane region" description="Helical" evidence="1">
    <location>
        <begin position="150"/>
        <end position="171"/>
    </location>
</feature>
<dbReference type="RefSeq" id="WP_042234737.1">
    <property type="nucleotide sequence ID" value="NZ_CP026520.1"/>
</dbReference>
<dbReference type="Proteomes" id="UP001527202">
    <property type="component" value="Unassembled WGS sequence"/>
</dbReference>
<evidence type="ECO:0000313" key="5">
    <source>
        <dbReference type="Proteomes" id="UP001527202"/>
    </source>
</evidence>
<accession>A0A410X3H4</accession>
<dbReference type="EMBL" id="CP026520">
    <property type="protein sequence ID" value="QAV21141.1"/>
    <property type="molecule type" value="Genomic_DNA"/>
</dbReference>
<protein>
    <submittedName>
        <fullName evidence="3">Uncharacterized protein</fullName>
    </submittedName>
</protein>
<keyword evidence="1" id="KW-0472">Membrane</keyword>
<dbReference type="EMBL" id="JAMDMJ010000037">
    <property type="protein sequence ID" value="MCY9598929.1"/>
    <property type="molecule type" value="Genomic_DNA"/>
</dbReference>
<reference evidence="3 4" key="1">
    <citation type="submission" date="2018-01" db="EMBL/GenBank/DDBJ databases">
        <title>The whole genome sequencing and assembly of Paenibacillus chitinolyticus KCCM 41400 strain.</title>
        <authorList>
            <person name="Kim J.-Y."/>
            <person name="Park M.-K."/>
            <person name="Lee Y.-J."/>
            <person name="Yi H."/>
            <person name="Bahn Y.-S."/>
            <person name="Kim J.F."/>
            <person name="Lee D.-W."/>
        </authorList>
    </citation>
    <scope>NUCLEOTIDE SEQUENCE [LARGE SCALE GENOMIC DNA]</scope>
    <source>
        <strain evidence="3 4">KCCM 41400</strain>
    </source>
</reference>
<evidence type="ECO:0000313" key="3">
    <source>
        <dbReference type="EMBL" id="QAV21141.1"/>
    </source>
</evidence>
<keyword evidence="5" id="KW-1185">Reference proteome</keyword>
<keyword evidence="1" id="KW-1133">Transmembrane helix</keyword>
<dbReference type="KEGG" id="pchi:PC41400_27085"/>
<proteinExistence type="predicted"/>
<organism evidence="3 4">
    <name type="scientific">Paenibacillus chitinolyticus</name>
    <dbReference type="NCBI Taxonomy" id="79263"/>
    <lineage>
        <taxon>Bacteria</taxon>
        <taxon>Bacillati</taxon>
        <taxon>Bacillota</taxon>
        <taxon>Bacilli</taxon>
        <taxon>Bacillales</taxon>
        <taxon>Paenibacillaceae</taxon>
        <taxon>Paenibacillus</taxon>
    </lineage>
</organism>
<evidence type="ECO:0000313" key="4">
    <source>
        <dbReference type="Proteomes" id="UP000288943"/>
    </source>
</evidence>
<dbReference type="Proteomes" id="UP000288943">
    <property type="component" value="Chromosome"/>
</dbReference>
<keyword evidence="1" id="KW-0812">Transmembrane</keyword>
<sequence>MWKDIAALFGSNPLVTLLIVVVGTSTLWMYKEFKEILNRNNIAKLNLINERLKTFGKLEAAIALALKKPEDENILVKLYDILGESSALFTKEMREVTRTFYTQGHPHILSALQIFIDNQINTSREEKAELSKYENSTDVIDKIGRMIKPFVPIVFIWAFVLLLVSYVSVLIHQQDMSAKIHWTMYFFSVLISFMFVCVLLSVDFDNKLGKQGHYRWLLLSTIMITPFVFLLYTGLWWVSISIQVIAFILLIKKQKKAKNSLILLK</sequence>
<dbReference type="AlphaFoldDB" id="A0A410X3H4"/>
<reference evidence="2 5" key="2">
    <citation type="submission" date="2022-05" db="EMBL/GenBank/DDBJ databases">
        <title>Genome Sequencing of Bee-Associated Microbes.</title>
        <authorList>
            <person name="Dunlap C."/>
        </authorList>
    </citation>
    <scope>NUCLEOTIDE SEQUENCE [LARGE SCALE GENOMIC DNA]</scope>
    <source>
        <strain evidence="2 5">NRRL B-23120</strain>
    </source>
</reference>
<evidence type="ECO:0000256" key="1">
    <source>
        <dbReference type="SAM" id="Phobius"/>
    </source>
</evidence>
<feature type="transmembrane region" description="Helical" evidence="1">
    <location>
        <begin position="235"/>
        <end position="251"/>
    </location>
</feature>
<dbReference type="OrthoDB" id="2597504at2"/>
<evidence type="ECO:0000313" key="2">
    <source>
        <dbReference type="EMBL" id="MCY9598929.1"/>
    </source>
</evidence>
<feature type="transmembrane region" description="Helical" evidence="1">
    <location>
        <begin position="183"/>
        <end position="202"/>
    </location>
</feature>
<dbReference type="GeneID" id="95378459"/>
<feature type="transmembrane region" description="Helical" evidence="1">
    <location>
        <begin position="6"/>
        <end position="30"/>
    </location>
</feature>